<dbReference type="GO" id="GO:0000428">
    <property type="term" value="C:DNA-directed RNA polymerase complex"/>
    <property type="evidence" value="ECO:0007669"/>
    <property type="project" value="UniProtKB-KW"/>
</dbReference>
<proteinExistence type="predicted"/>
<dbReference type="GO" id="GO:0003899">
    <property type="term" value="F:DNA-directed RNA polymerase activity"/>
    <property type="evidence" value="ECO:0007669"/>
    <property type="project" value="UniProtKB-EC"/>
</dbReference>
<evidence type="ECO:0000313" key="2">
    <source>
        <dbReference type="EMBL" id="GAY77746.1"/>
    </source>
</evidence>
<dbReference type="GO" id="GO:0006351">
    <property type="term" value="P:DNA-templated transcription"/>
    <property type="evidence" value="ECO:0007669"/>
    <property type="project" value="InterPro"/>
</dbReference>
<protein>
    <submittedName>
        <fullName evidence="2">DNA-directed RNA polymerase beta subunit</fullName>
        <ecNumber evidence="2">2.7.7.6</ecNumber>
    </submittedName>
</protein>
<name>A0A4Y1ZF01_9BACL</name>
<gene>
    <name evidence="2" type="ORF">NBRC111894_3300</name>
</gene>
<accession>A0A4Y1ZF01</accession>
<feature type="domain" description="RNA polymerase Rpb2" evidence="1">
    <location>
        <begin position="1"/>
        <end position="109"/>
    </location>
</feature>
<reference evidence="2 3" key="1">
    <citation type="submission" date="2017-11" db="EMBL/GenBank/DDBJ databases">
        <title>Draft Genome Sequence of Sporolactobacillus inulinus NBRC 111894 Isolated from Koso, a Japanese Sugar-Vegetable Fermented Beverage.</title>
        <authorList>
            <person name="Chiou T.Y."/>
            <person name="Oshima K."/>
            <person name="Suda W."/>
            <person name="Hattori M."/>
            <person name="Takahashi T."/>
        </authorList>
    </citation>
    <scope>NUCLEOTIDE SEQUENCE [LARGE SCALE GENOMIC DNA]</scope>
    <source>
        <strain evidence="2 3">NBRC111894</strain>
    </source>
</reference>
<comment type="caution">
    <text evidence="2">The sequence shown here is derived from an EMBL/GenBank/DDBJ whole genome shotgun (WGS) entry which is preliminary data.</text>
</comment>
<evidence type="ECO:0000313" key="3">
    <source>
        <dbReference type="Proteomes" id="UP000319716"/>
    </source>
</evidence>
<dbReference type="EMBL" id="BEXB01000032">
    <property type="protein sequence ID" value="GAY77746.1"/>
    <property type="molecule type" value="Genomic_DNA"/>
</dbReference>
<keyword evidence="2" id="KW-0808">Transferase</keyword>
<dbReference type="Gene3D" id="3.90.1110.10">
    <property type="entry name" value="RNA polymerase Rpb2, domain 2"/>
    <property type="match status" value="1"/>
</dbReference>
<organism evidence="2 3">
    <name type="scientific">Sporolactobacillus inulinus</name>
    <dbReference type="NCBI Taxonomy" id="2078"/>
    <lineage>
        <taxon>Bacteria</taxon>
        <taxon>Bacillati</taxon>
        <taxon>Bacillota</taxon>
        <taxon>Bacilli</taxon>
        <taxon>Bacillales</taxon>
        <taxon>Sporolactobacillaceae</taxon>
        <taxon>Sporolactobacillus</taxon>
    </lineage>
</organism>
<dbReference type="GO" id="GO:0003677">
    <property type="term" value="F:DNA binding"/>
    <property type="evidence" value="ECO:0007669"/>
    <property type="project" value="InterPro"/>
</dbReference>
<dbReference type="InterPro" id="IPR007642">
    <property type="entry name" value="RNA_pol_Rpb2_2"/>
</dbReference>
<dbReference type="Pfam" id="PF04561">
    <property type="entry name" value="RNA_pol_Rpb2_2"/>
    <property type="match status" value="1"/>
</dbReference>
<dbReference type="SUPFAM" id="SSF64484">
    <property type="entry name" value="beta and beta-prime subunits of DNA dependent RNA-polymerase"/>
    <property type="match status" value="1"/>
</dbReference>
<keyword evidence="2" id="KW-0548">Nucleotidyltransferase</keyword>
<evidence type="ECO:0000259" key="1">
    <source>
        <dbReference type="Pfam" id="PF04561"/>
    </source>
</evidence>
<dbReference type="Proteomes" id="UP000319716">
    <property type="component" value="Unassembled WGS sequence"/>
</dbReference>
<keyword evidence="2" id="KW-0240">DNA-directed RNA polymerase</keyword>
<sequence length="209" mass="24023">MRIDRTRKVPVTVLLRSLGFSTDQEIIDLLGEDDYLRNTLEKDNTDSTDKALVEIYERLRPGEPPTVENAKSLLEARFFDPKRYDLANVGRYKMNKKLHIKNRLFNQRLAQKLVDPETGEIVADEGTLLDRRTLDRLLPTIEKKLGFVDYTPSEGVIAGQTIRVQKIDVYSPLEEDKGKVVSVMSNCEIDRSIKHITPADILFFNQLFL</sequence>
<keyword evidence="2" id="KW-0804">Transcription</keyword>
<dbReference type="AlphaFoldDB" id="A0A4Y1ZF01"/>
<dbReference type="InterPro" id="IPR037034">
    <property type="entry name" value="RNA_pol_Rpb2_2_sf"/>
</dbReference>
<dbReference type="EC" id="2.7.7.6" evidence="2"/>